<dbReference type="CDD" id="cd14826">
    <property type="entry name" value="SR_alpha_SRX"/>
    <property type="match status" value="1"/>
</dbReference>
<dbReference type="FunFam" id="1.20.120.140:FF:000007">
    <property type="entry name" value="Signal recognition particle receptor subunit alpha"/>
    <property type="match status" value="1"/>
</dbReference>
<dbReference type="InterPro" id="IPR012337">
    <property type="entry name" value="RNaseH-like_sf"/>
</dbReference>
<dbReference type="Pfam" id="PF00448">
    <property type="entry name" value="SRP54"/>
    <property type="match status" value="1"/>
</dbReference>
<dbReference type="GO" id="GO:0003924">
    <property type="term" value="F:GTPase activity"/>
    <property type="evidence" value="ECO:0007669"/>
    <property type="project" value="InterPro"/>
</dbReference>
<keyword evidence="3" id="KW-0547">Nucleotide-binding</keyword>
<feature type="region of interest" description="Disordered" evidence="8">
    <location>
        <begin position="489"/>
        <end position="522"/>
    </location>
</feature>
<keyword evidence="11" id="KW-1185">Reference proteome</keyword>
<dbReference type="InterPro" id="IPR036225">
    <property type="entry name" value="SRP/SRP_N"/>
</dbReference>
<keyword evidence="6" id="KW-0472">Membrane</keyword>
<dbReference type="GO" id="GO:0005525">
    <property type="term" value="F:GTP binding"/>
    <property type="evidence" value="ECO:0007669"/>
    <property type="project" value="UniProtKB-KW"/>
</dbReference>
<sequence>MLLPATTGDGENGSNGGPSNLSRRQSQPVKRTAHAAEGLGKTHRAVWFPKRRPFVAEKTVAIFGFGGEKDDLGVRKEAEILPVLPLNCRVIGLNDGHLNSMTVTEKQVEGGPGIIGSCGTLIRKAGFHEAFGHGPTNLVSNNNGNADNGPQVISSKMQAGGPALEGNYAESNLNNGLVGPCTLGNGSNSNGPNSLAKDQVGLVNAILVFGNSKMLEQLLIFTRGGLILWTCKELGNALKGSPIDTLIRSCLLEERSGAASYNYDGPGAAYTLKWTFHNELDLVFVAVYQRILHLLYVDELLSMVKREFAEIYDPKRTVYNDFDETFRQLRKEAEARAEEMKKSKPVGKPLINNKKQGQVQKSDGGSKKTSDGSANGGEDGNGPKGRRLENGISNGNHVDTEETKVNGHVNGKENTSSNIGAFDVNKLQKLKSKGVKKIDNVSNKVPKAEPKKKATKKNRVWDDSPRQEKLDYTDPVGENEDNIVEVVAADQGESMMDKEEEFSSESESEEEEDEGKVSKPDAKKKGWFSSMFQSIAGKANLDKSDLEPALKALKDRLMTKNVAEEIAEKLCESVAASLVGKKLASFTRISSTVQAAMEDALVRILTPKRSIDILRDVHAAKEQRRPYVVVFVGVNGVGKSTNLAKVAYWLQQHNVSVMMAACDTFRSGAVEQLRTHARRLQIPIFEKGYEKDPAVVAKEAIQEATRNGSDVVLVDTAGRMQDNEPLMRALSKLINLNNPDLVLFVGEALVGNDAVDQLSKFNQKLADLSTSPNSQLIDGILLTKFDTIDDKVGAALSMVYISGAPVMFVGCGQSYTDLKKLNVKSIVKTLLNNSSDFWTKPADGMIKINVDEATFDANNSFGTGFIVRDFKGAVILASSTFSTGFSNAPFAEIISIKEALSWIKDSNLSNVVIETDCLTAVQALQSRIDMPSMFGIVVKDCKVLLSSLFNVTISHVKRSANKAAHYLARGSS</sequence>
<dbReference type="Pfam" id="PF04086">
    <property type="entry name" value="SRP-alpha_N"/>
    <property type="match status" value="1"/>
</dbReference>
<feature type="region of interest" description="Disordered" evidence="8">
    <location>
        <begin position="336"/>
        <end position="420"/>
    </location>
</feature>
<dbReference type="InterPro" id="IPR003593">
    <property type="entry name" value="AAA+_ATPase"/>
</dbReference>
<dbReference type="SMART" id="SM00963">
    <property type="entry name" value="SRP54_N"/>
    <property type="match status" value="1"/>
</dbReference>
<feature type="compositionally biased region" description="Polar residues" evidence="8">
    <location>
        <begin position="17"/>
        <end position="29"/>
    </location>
</feature>
<dbReference type="GO" id="GO:0006614">
    <property type="term" value="P:SRP-dependent cotranslational protein targeting to membrane"/>
    <property type="evidence" value="ECO:0007669"/>
    <property type="project" value="InterPro"/>
</dbReference>
<dbReference type="InterPro" id="IPR002156">
    <property type="entry name" value="RNaseH_domain"/>
</dbReference>
<dbReference type="InterPro" id="IPR036397">
    <property type="entry name" value="RNaseH_sf"/>
</dbReference>
<evidence type="ECO:0000256" key="8">
    <source>
        <dbReference type="SAM" id="MobiDB-lite"/>
    </source>
</evidence>
<dbReference type="EnsemblPlants" id="evm.model.08.352">
    <property type="protein sequence ID" value="cds.evm.model.08.352"/>
    <property type="gene ID" value="evm.TU.08.352"/>
</dbReference>
<evidence type="ECO:0000259" key="9">
    <source>
        <dbReference type="PROSITE" id="PS00300"/>
    </source>
</evidence>
<dbReference type="PANTHER" id="PTHR43134:SF1">
    <property type="entry name" value="SIGNAL RECOGNITION PARTICLE RECEPTOR SUBUNIT ALPHA"/>
    <property type="match status" value="1"/>
</dbReference>
<dbReference type="InterPro" id="IPR013822">
    <property type="entry name" value="Signal_recog_particl_SRP54_hlx"/>
</dbReference>
<dbReference type="AlphaFoldDB" id="A0A803QAZ6"/>
<feature type="compositionally biased region" description="Gly residues" evidence="8">
    <location>
        <begin position="374"/>
        <end position="383"/>
    </location>
</feature>
<dbReference type="Gene3D" id="3.30.420.10">
    <property type="entry name" value="Ribonuclease H-like superfamily/Ribonuclease H"/>
    <property type="match status" value="1"/>
</dbReference>
<evidence type="ECO:0000256" key="1">
    <source>
        <dbReference type="ARBA" id="ARBA00004397"/>
    </source>
</evidence>
<evidence type="ECO:0000313" key="10">
    <source>
        <dbReference type="EnsemblPlants" id="cds.evm.model.08.352"/>
    </source>
</evidence>
<dbReference type="GO" id="GO:0003676">
    <property type="term" value="F:nucleic acid binding"/>
    <property type="evidence" value="ECO:0007669"/>
    <property type="project" value="InterPro"/>
</dbReference>
<evidence type="ECO:0000256" key="3">
    <source>
        <dbReference type="ARBA" id="ARBA00022741"/>
    </source>
</evidence>
<organism evidence="10 11">
    <name type="scientific">Cannabis sativa</name>
    <name type="common">Hemp</name>
    <name type="synonym">Marijuana</name>
    <dbReference type="NCBI Taxonomy" id="3483"/>
    <lineage>
        <taxon>Eukaryota</taxon>
        <taxon>Viridiplantae</taxon>
        <taxon>Streptophyta</taxon>
        <taxon>Embryophyta</taxon>
        <taxon>Tracheophyta</taxon>
        <taxon>Spermatophyta</taxon>
        <taxon>Magnoliopsida</taxon>
        <taxon>eudicotyledons</taxon>
        <taxon>Gunneridae</taxon>
        <taxon>Pentapetalae</taxon>
        <taxon>rosids</taxon>
        <taxon>fabids</taxon>
        <taxon>Rosales</taxon>
        <taxon>Cannabaceae</taxon>
        <taxon>Cannabis</taxon>
    </lineage>
</organism>
<dbReference type="SMART" id="SM00382">
    <property type="entry name" value="AAA"/>
    <property type="match status" value="1"/>
</dbReference>
<dbReference type="SUPFAM" id="SSF64356">
    <property type="entry name" value="SNARE-like"/>
    <property type="match status" value="1"/>
</dbReference>
<evidence type="ECO:0000256" key="7">
    <source>
        <dbReference type="ARBA" id="ARBA00023170"/>
    </source>
</evidence>
<feature type="region of interest" description="Disordered" evidence="8">
    <location>
        <begin position="446"/>
        <end position="476"/>
    </location>
</feature>
<dbReference type="CDD" id="cd17876">
    <property type="entry name" value="SRalpha_C"/>
    <property type="match status" value="1"/>
</dbReference>
<dbReference type="Gene3D" id="3.30.450.60">
    <property type="match status" value="1"/>
</dbReference>
<comment type="subcellular location">
    <subcellularLocation>
        <location evidence="1">Endoplasmic reticulum membrane</location>
        <topology evidence="1">Peripheral membrane protein</topology>
        <orientation evidence="1">Cytoplasmic side</orientation>
    </subcellularLocation>
</comment>
<dbReference type="PANTHER" id="PTHR43134">
    <property type="entry name" value="SIGNAL RECOGNITION PARTICLE RECEPTOR SUBUNIT ALPHA"/>
    <property type="match status" value="1"/>
</dbReference>
<name>A0A803QAZ6_CANSA</name>
<reference evidence="10" key="2">
    <citation type="submission" date="2021-03" db="UniProtKB">
        <authorList>
            <consortium name="EnsemblPlants"/>
        </authorList>
    </citation>
    <scope>IDENTIFICATION</scope>
</reference>
<dbReference type="CDD" id="cd06222">
    <property type="entry name" value="RNase_H_like"/>
    <property type="match status" value="1"/>
</dbReference>
<dbReference type="SMART" id="SM00962">
    <property type="entry name" value="SRP54"/>
    <property type="match status" value="1"/>
</dbReference>
<dbReference type="GO" id="GO:0005785">
    <property type="term" value="C:signal recognition particle receptor complex"/>
    <property type="evidence" value="ECO:0007669"/>
    <property type="project" value="InterPro"/>
</dbReference>
<dbReference type="SUPFAM" id="SSF52540">
    <property type="entry name" value="P-loop containing nucleoside triphosphate hydrolases"/>
    <property type="match status" value="1"/>
</dbReference>
<dbReference type="GO" id="GO:0006886">
    <property type="term" value="P:intracellular protein transport"/>
    <property type="evidence" value="ECO:0007669"/>
    <property type="project" value="InterPro"/>
</dbReference>
<dbReference type="Gramene" id="evm.model.08.352">
    <property type="protein sequence ID" value="cds.evm.model.08.352"/>
    <property type="gene ID" value="evm.TU.08.352"/>
</dbReference>
<dbReference type="InterPro" id="IPR027417">
    <property type="entry name" value="P-loop_NTPase"/>
</dbReference>
<dbReference type="FunFam" id="3.30.450.60:FF:000016">
    <property type="entry name" value="Signal recognition particle receptor subunit alpha"/>
    <property type="match status" value="1"/>
</dbReference>
<evidence type="ECO:0000256" key="6">
    <source>
        <dbReference type="ARBA" id="ARBA00023136"/>
    </source>
</evidence>
<evidence type="ECO:0000313" key="11">
    <source>
        <dbReference type="Proteomes" id="UP000596661"/>
    </source>
</evidence>
<dbReference type="Pfam" id="PF02881">
    <property type="entry name" value="SRP54_N"/>
    <property type="match status" value="1"/>
</dbReference>
<comment type="similarity">
    <text evidence="2">Belongs to the GTP-binding SRP family.</text>
</comment>
<dbReference type="InterPro" id="IPR000897">
    <property type="entry name" value="SRP54_GTPase_dom"/>
</dbReference>
<dbReference type="OMA" id="HLGWIDK"/>
<feature type="region of interest" description="Disordered" evidence="8">
    <location>
        <begin position="1"/>
        <end position="36"/>
    </location>
</feature>
<dbReference type="Gene3D" id="3.40.50.300">
    <property type="entry name" value="P-loop containing nucleotide triphosphate hydrolases"/>
    <property type="match status" value="1"/>
</dbReference>
<dbReference type="InterPro" id="IPR011012">
    <property type="entry name" value="Longin-like_dom_sf"/>
</dbReference>
<protein>
    <recommendedName>
        <fullName evidence="9">SRP54-type proteins GTP-binding domain-containing protein</fullName>
    </recommendedName>
</protein>
<reference evidence="10" key="1">
    <citation type="submission" date="2018-11" db="EMBL/GenBank/DDBJ databases">
        <authorList>
            <person name="Grassa J C."/>
        </authorList>
    </citation>
    <scope>NUCLEOTIDE SEQUENCE [LARGE SCALE GENOMIC DNA]</scope>
</reference>
<evidence type="ECO:0000256" key="4">
    <source>
        <dbReference type="ARBA" id="ARBA00022824"/>
    </source>
</evidence>
<dbReference type="InterPro" id="IPR042101">
    <property type="entry name" value="SRP54_N_sf"/>
</dbReference>
<feature type="domain" description="SRP54-type proteins GTP-binding" evidence="9">
    <location>
        <begin position="805"/>
        <end position="818"/>
    </location>
</feature>
<keyword evidence="7" id="KW-0675">Receptor</keyword>
<dbReference type="Proteomes" id="UP000596661">
    <property type="component" value="Chromosome 8"/>
</dbReference>
<feature type="compositionally biased region" description="Acidic residues" evidence="8">
    <location>
        <begin position="498"/>
        <end position="514"/>
    </location>
</feature>
<dbReference type="PROSITE" id="PS00300">
    <property type="entry name" value="SRP54"/>
    <property type="match status" value="1"/>
</dbReference>
<dbReference type="GO" id="GO:0004523">
    <property type="term" value="F:RNA-DNA hybrid ribonuclease activity"/>
    <property type="evidence" value="ECO:0007669"/>
    <property type="project" value="InterPro"/>
</dbReference>
<evidence type="ECO:0000256" key="5">
    <source>
        <dbReference type="ARBA" id="ARBA00023134"/>
    </source>
</evidence>
<dbReference type="GO" id="GO:0005047">
    <property type="term" value="F:signal recognition particle binding"/>
    <property type="evidence" value="ECO:0007669"/>
    <property type="project" value="InterPro"/>
</dbReference>
<dbReference type="FunFam" id="3.40.50.300:FF:000188">
    <property type="entry name" value="signal recognition particle receptor subunit alpha"/>
    <property type="match status" value="1"/>
</dbReference>
<dbReference type="InterPro" id="IPR007222">
    <property type="entry name" value="Sig_recog_particle_rcpt_asu_N"/>
</dbReference>
<dbReference type="SUPFAM" id="SSF53098">
    <property type="entry name" value="Ribonuclease H-like"/>
    <property type="match status" value="1"/>
</dbReference>
<proteinExistence type="inferred from homology"/>
<dbReference type="EMBL" id="UZAU01000683">
    <property type="status" value="NOT_ANNOTATED_CDS"/>
    <property type="molecule type" value="Genomic_DNA"/>
</dbReference>
<dbReference type="InterPro" id="IPR044730">
    <property type="entry name" value="RNase_H-like_dom_plant"/>
</dbReference>
<feature type="compositionally biased region" description="Basic and acidic residues" evidence="8">
    <location>
        <begin position="459"/>
        <end position="472"/>
    </location>
</feature>
<keyword evidence="5" id="KW-0342">GTP-binding</keyword>
<dbReference type="SUPFAM" id="SSF47364">
    <property type="entry name" value="Domain of the SRP/SRP receptor G-proteins"/>
    <property type="match status" value="1"/>
</dbReference>
<dbReference type="Gene3D" id="1.20.120.140">
    <property type="entry name" value="Signal recognition particle SRP54, nucleotide-binding domain"/>
    <property type="match status" value="1"/>
</dbReference>
<keyword evidence="4" id="KW-0256">Endoplasmic reticulum</keyword>
<dbReference type="Pfam" id="PF13456">
    <property type="entry name" value="RVT_3"/>
    <property type="match status" value="1"/>
</dbReference>
<evidence type="ECO:0000256" key="2">
    <source>
        <dbReference type="ARBA" id="ARBA00008531"/>
    </source>
</evidence>
<accession>A0A803QAZ6</accession>